<protein>
    <recommendedName>
        <fullName evidence="10">S-protein homolog</fullName>
    </recommendedName>
</protein>
<dbReference type="GO" id="GO:0008270">
    <property type="term" value="F:zinc ion binding"/>
    <property type="evidence" value="ECO:0007669"/>
    <property type="project" value="UniProtKB-KW"/>
</dbReference>
<keyword evidence="11" id="KW-0812">Transmembrane</keyword>
<evidence type="ECO:0000313" key="13">
    <source>
        <dbReference type="EMBL" id="KAJ0220830.1"/>
    </source>
</evidence>
<evidence type="ECO:0000256" key="11">
    <source>
        <dbReference type="SAM" id="Phobius"/>
    </source>
</evidence>
<keyword evidence="8" id="KW-0862">Zinc</keyword>
<feature type="transmembrane region" description="Helical" evidence="11">
    <location>
        <begin position="6"/>
        <end position="27"/>
    </location>
</feature>
<accession>A0A9R1WE63</accession>
<keyword evidence="11" id="KW-0472">Membrane</keyword>
<name>A0A9R1WE63_LACSA</name>
<comment type="caution">
    <text evidence="13">The sequence shown here is derived from an EMBL/GenBank/DDBJ whole genome shotgun (WGS) entry which is preliminary data.</text>
</comment>
<dbReference type="Proteomes" id="UP000235145">
    <property type="component" value="Unassembled WGS sequence"/>
</dbReference>
<evidence type="ECO:0000256" key="10">
    <source>
        <dbReference type="RuleBase" id="RU367044"/>
    </source>
</evidence>
<dbReference type="PANTHER" id="PTHR31232:SF172">
    <property type="entry name" value="S-PROTEIN HOMOLOG"/>
    <property type="match status" value="1"/>
</dbReference>
<dbReference type="Pfam" id="PF05938">
    <property type="entry name" value="Self-incomp_S1"/>
    <property type="match status" value="1"/>
</dbReference>
<comment type="similarity">
    <text evidence="2 10">Belongs to the plant self-incompatibility (S1) protein family.</text>
</comment>
<organism evidence="13 14">
    <name type="scientific">Lactuca sativa</name>
    <name type="common">Garden lettuce</name>
    <dbReference type="NCBI Taxonomy" id="4236"/>
    <lineage>
        <taxon>Eukaryota</taxon>
        <taxon>Viridiplantae</taxon>
        <taxon>Streptophyta</taxon>
        <taxon>Embryophyta</taxon>
        <taxon>Tracheophyta</taxon>
        <taxon>Spermatophyta</taxon>
        <taxon>Magnoliopsida</taxon>
        <taxon>eudicotyledons</taxon>
        <taxon>Gunneridae</taxon>
        <taxon>Pentapetalae</taxon>
        <taxon>asterids</taxon>
        <taxon>campanulids</taxon>
        <taxon>Asterales</taxon>
        <taxon>Asteraceae</taxon>
        <taxon>Cichorioideae</taxon>
        <taxon>Cichorieae</taxon>
        <taxon>Lactucinae</taxon>
        <taxon>Lactuca</taxon>
    </lineage>
</organism>
<evidence type="ECO:0000256" key="7">
    <source>
        <dbReference type="ARBA" id="ARBA00022771"/>
    </source>
</evidence>
<dbReference type="InterPro" id="IPR010264">
    <property type="entry name" value="Self-incomp_S1"/>
</dbReference>
<keyword evidence="6" id="KW-0732">Signal</keyword>
<feature type="domain" description="GRF-type" evidence="12">
    <location>
        <begin position="196"/>
        <end position="239"/>
    </location>
</feature>
<keyword evidence="7 9" id="KW-0863">Zinc-finger</keyword>
<keyword evidence="14" id="KW-1185">Reference proteome</keyword>
<gene>
    <name evidence="13" type="ORF">LSAT_V11C200059120</name>
</gene>
<comment type="subcellular location">
    <subcellularLocation>
        <location evidence="1 10">Secreted</location>
    </subcellularLocation>
</comment>
<evidence type="ECO:0000256" key="3">
    <source>
        <dbReference type="ARBA" id="ARBA00022471"/>
    </source>
</evidence>
<reference evidence="13 14" key="1">
    <citation type="journal article" date="2017" name="Nat. Commun.">
        <title>Genome assembly with in vitro proximity ligation data and whole-genome triplication in lettuce.</title>
        <authorList>
            <person name="Reyes-Chin-Wo S."/>
            <person name="Wang Z."/>
            <person name="Yang X."/>
            <person name="Kozik A."/>
            <person name="Arikit S."/>
            <person name="Song C."/>
            <person name="Xia L."/>
            <person name="Froenicke L."/>
            <person name="Lavelle D.O."/>
            <person name="Truco M.J."/>
            <person name="Xia R."/>
            <person name="Zhu S."/>
            <person name="Xu C."/>
            <person name="Xu H."/>
            <person name="Xu X."/>
            <person name="Cox K."/>
            <person name="Korf I."/>
            <person name="Meyers B.C."/>
            <person name="Michelmore R.W."/>
        </authorList>
    </citation>
    <scope>NUCLEOTIDE SEQUENCE [LARGE SCALE GENOMIC DNA]</scope>
    <source>
        <strain evidence="14">cv. Salinas</strain>
        <tissue evidence="13">Seedlings</tissue>
    </source>
</reference>
<evidence type="ECO:0000313" key="14">
    <source>
        <dbReference type="Proteomes" id="UP000235145"/>
    </source>
</evidence>
<evidence type="ECO:0000256" key="1">
    <source>
        <dbReference type="ARBA" id="ARBA00004613"/>
    </source>
</evidence>
<keyword evidence="5" id="KW-0479">Metal-binding</keyword>
<evidence type="ECO:0000256" key="9">
    <source>
        <dbReference type="PROSITE-ProRule" id="PRU01343"/>
    </source>
</evidence>
<dbReference type="InterPro" id="IPR010666">
    <property type="entry name" value="Znf_GRF"/>
</dbReference>
<evidence type="ECO:0000259" key="12">
    <source>
        <dbReference type="PROSITE" id="PS51999"/>
    </source>
</evidence>
<evidence type="ECO:0000256" key="4">
    <source>
        <dbReference type="ARBA" id="ARBA00022525"/>
    </source>
</evidence>
<evidence type="ECO:0000256" key="8">
    <source>
        <dbReference type="ARBA" id="ARBA00022833"/>
    </source>
</evidence>
<keyword evidence="3 10" id="KW-0713">Self-incompatibility</keyword>
<dbReference type="GO" id="GO:0005576">
    <property type="term" value="C:extracellular region"/>
    <property type="evidence" value="ECO:0007669"/>
    <property type="project" value="UniProtKB-SubCell"/>
</dbReference>
<dbReference type="GO" id="GO:0060320">
    <property type="term" value="P:rejection of self pollen"/>
    <property type="evidence" value="ECO:0007669"/>
    <property type="project" value="UniProtKB-KW"/>
</dbReference>
<keyword evidence="4 10" id="KW-0964">Secreted</keyword>
<dbReference type="PANTHER" id="PTHR31232">
    <property type="match status" value="1"/>
</dbReference>
<dbReference type="EMBL" id="NBSK02000002">
    <property type="protein sequence ID" value="KAJ0220830.1"/>
    <property type="molecule type" value="Genomic_DNA"/>
</dbReference>
<dbReference type="AlphaFoldDB" id="A0A9R1WE63"/>
<proteinExistence type="inferred from homology"/>
<keyword evidence="11" id="KW-1133">Transmembrane helix</keyword>
<evidence type="ECO:0000256" key="6">
    <source>
        <dbReference type="ARBA" id="ARBA00022729"/>
    </source>
</evidence>
<evidence type="ECO:0000256" key="2">
    <source>
        <dbReference type="ARBA" id="ARBA00005581"/>
    </source>
</evidence>
<dbReference type="PROSITE" id="PS51999">
    <property type="entry name" value="ZF_GRF"/>
    <property type="match status" value="1"/>
</dbReference>
<evidence type="ECO:0000256" key="5">
    <source>
        <dbReference type="ARBA" id="ARBA00022723"/>
    </source>
</evidence>
<sequence length="267" mass="30711">MRYSTIYMLFFFSISTFSITSIAHFCITPKWNVYVINTISGDIVAHIKSGDDDLGNHTIPFNGNYNWSFCDKLGGSTLFYGDFWWGSRFQTLTLFDEEIEMNVCYLEMEHNTNCYWFVKPDGFYISAYPNPSGDKLLEKKSKRWTKQLVETMIPKKGEGIALRGVLHEDCAMVSSSRSAGSTSGVNKSNNGPSRTCYCGVISPLKISTSEKNHGRRYFGCRYWPDEVEDYGYFEWYDGEVSPWYKELLFEVMAKKKKAEKGTLIMVK</sequence>